<dbReference type="EMBL" id="JBHULS010000020">
    <property type="protein sequence ID" value="MFD2552740.1"/>
    <property type="molecule type" value="Genomic_DNA"/>
</dbReference>
<dbReference type="PANTHER" id="PTHR46343">
    <property type="entry name" value="HYR DOMAIN-CONTAINING PROTEIN"/>
    <property type="match status" value="1"/>
</dbReference>
<organism evidence="2 3">
    <name type="scientific">Bizionia sediminis</name>
    <dbReference type="NCBI Taxonomy" id="1737064"/>
    <lineage>
        <taxon>Bacteria</taxon>
        <taxon>Pseudomonadati</taxon>
        <taxon>Bacteroidota</taxon>
        <taxon>Flavobacteriia</taxon>
        <taxon>Flavobacteriales</taxon>
        <taxon>Flavobacteriaceae</taxon>
        <taxon>Bizionia</taxon>
    </lineage>
</organism>
<feature type="domain" description="HYR-like" evidence="1">
    <location>
        <begin position="329"/>
        <end position="398"/>
    </location>
</feature>
<feature type="domain" description="HYR-like" evidence="1">
    <location>
        <begin position="13"/>
        <end position="82"/>
    </location>
</feature>
<name>A0ABW5KXL3_9FLAO</name>
<feature type="domain" description="HYR-like" evidence="1">
    <location>
        <begin position="171"/>
        <end position="240"/>
    </location>
</feature>
<dbReference type="InterPro" id="IPR057078">
    <property type="entry name" value="HYR-4C"/>
</dbReference>
<feature type="non-terminal residue" evidence="2">
    <location>
        <position position="1"/>
    </location>
</feature>
<accession>A0ABW5KXL3</accession>
<sequence>ITVSDTTAPVAPAAPADVTYECISEVPAAQELVAIDNCGAEIFGVATDATMDEDACNIIITRTWTFTDACDNTSTVSQTITVADTTAPVAPAAPADVTYECISEVPAAQELVAIDNCGAEIFGIATDATMDEDACNIIITRTWTFTDGCNNTSSVSQTITVSDTTAPVAPAAPADVTYECISEVPAAQELTATDNCGGTIIGVSSDVVDNTDACNILITRTWTFTDACDNTSTVSQTITVADTTAPVAPAAPTDVAYECISEVPAAQELTATDNCGGTIIGVSSDVVDNTDACNILITRTWTFTDACDNTSSVSQTITVADTTAPVVPAAPADVTYECISEVPVAQELTATDNCGGTIIGVSSDVVDNTDACNILITRTWTFTDACDNTSTVSQTITVSDTTAPVISVQASNIEVQCDGSGNTNAIQNWLANNGGAVATDNCSNITWTNNYGGATSDCSEPIEVTFTATDACGNTAQTTASYAIIDTMNPVIDTPASDLVVECDGNGNQVALDNWLTTNGGAVASDDCSAIVWTNNFTNLTEACGATGSATVVFTATDACGNEISTTATFTIQDTLAPVAPAAPADVTYECISEVPVAQELTATDNCGGT</sequence>
<comment type="caution">
    <text evidence="2">The sequence shown here is derived from an EMBL/GenBank/DDBJ whole genome shotgun (WGS) entry which is preliminary data.</text>
</comment>
<evidence type="ECO:0000313" key="3">
    <source>
        <dbReference type="Proteomes" id="UP001597472"/>
    </source>
</evidence>
<dbReference type="Proteomes" id="UP001597472">
    <property type="component" value="Unassembled WGS sequence"/>
</dbReference>
<evidence type="ECO:0000259" key="1">
    <source>
        <dbReference type="Pfam" id="PF23237"/>
    </source>
</evidence>
<keyword evidence="3" id="KW-1185">Reference proteome</keyword>
<dbReference type="Pfam" id="PF23237">
    <property type="entry name" value="HYR_4C"/>
    <property type="match status" value="5"/>
</dbReference>
<gene>
    <name evidence="2" type="ORF">ACFSQP_13070</name>
</gene>
<feature type="domain" description="HYR-like" evidence="1">
    <location>
        <begin position="92"/>
        <end position="161"/>
    </location>
</feature>
<dbReference type="Gene3D" id="2.60.40.10">
    <property type="entry name" value="Immunoglobulins"/>
    <property type="match status" value="3"/>
</dbReference>
<feature type="domain" description="HYR-like" evidence="1">
    <location>
        <begin position="250"/>
        <end position="319"/>
    </location>
</feature>
<evidence type="ECO:0000313" key="2">
    <source>
        <dbReference type="EMBL" id="MFD2552740.1"/>
    </source>
</evidence>
<reference evidence="3" key="1">
    <citation type="journal article" date="2019" name="Int. J. Syst. Evol. Microbiol.">
        <title>The Global Catalogue of Microorganisms (GCM) 10K type strain sequencing project: providing services to taxonomists for standard genome sequencing and annotation.</title>
        <authorList>
            <consortium name="The Broad Institute Genomics Platform"/>
            <consortium name="The Broad Institute Genome Sequencing Center for Infectious Disease"/>
            <person name="Wu L."/>
            <person name="Ma J."/>
        </authorList>
    </citation>
    <scope>NUCLEOTIDE SEQUENCE [LARGE SCALE GENOMIC DNA]</scope>
    <source>
        <strain evidence="3">KCTC 42587</strain>
    </source>
</reference>
<dbReference type="PANTHER" id="PTHR46343:SF2">
    <property type="entry name" value="SUSHI_VON WILLEBRAND FACTOR TYPE A_EGF_PENTRAXIN DOMAIN-CONTAINING 1"/>
    <property type="match status" value="1"/>
</dbReference>
<proteinExistence type="predicted"/>
<dbReference type="InterPro" id="IPR013783">
    <property type="entry name" value="Ig-like_fold"/>
</dbReference>
<protein>
    <recommendedName>
        <fullName evidence="1">HYR-like domain-containing protein</fullName>
    </recommendedName>
</protein>
<dbReference type="InterPro" id="IPR043555">
    <property type="entry name" value="SRPX-like"/>
</dbReference>
<feature type="non-terminal residue" evidence="2">
    <location>
        <position position="610"/>
    </location>
</feature>